<dbReference type="RefSeq" id="WP_170845822.1">
    <property type="nucleotide sequence ID" value="NZ_FOLL01000026.1"/>
</dbReference>
<dbReference type="InterPro" id="IPR036378">
    <property type="entry name" value="FAS1_dom_sf"/>
</dbReference>
<gene>
    <name evidence="2" type="ORF">SAMN05421747_1265</name>
</gene>
<dbReference type="EMBL" id="FOLL01000026">
    <property type="protein sequence ID" value="SFC78393.1"/>
    <property type="molecule type" value="Genomic_DNA"/>
</dbReference>
<feature type="domain" description="FAS1" evidence="1">
    <location>
        <begin position="39"/>
        <end position="183"/>
    </location>
</feature>
<dbReference type="AlphaFoldDB" id="A0A1I1M742"/>
<dbReference type="InterPro" id="IPR050904">
    <property type="entry name" value="Adhesion/Biosynth-related"/>
</dbReference>
<dbReference type="GO" id="GO:0030198">
    <property type="term" value="P:extracellular matrix organization"/>
    <property type="evidence" value="ECO:0007669"/>
    <property type="project" value="TreeGrafter"/>
</dbReference>
<sequence length="348" mass="39760">MKQIKFKRWSYLLMLAGFFTFSACEREDLLIENERERLLRNAAEFLRNNYDFSLFNAAIEWVGMDESLRDNEADYTIFAPTNAAFNSIGVEFPSDFEKMDRDSLRFMLEYHILPSAVYLSDIGYEQADQLQENLTGRQLHLGRPAQPSTGVGGQFYVNGIQSRANNNNVNLSNGVLHGLDQVLRYRSGSVRDYLEALPEYRNFVALLKRFDYWDMLDEDRNWTIYALSNTVLENRGLSLDAIAELNVAEYDADLLLSVYLHPDQHLFTSDWLVVEARGGVFRRTRYGIYSIDMSGGRITVRVYPSTNTAVRVVQVSNTATNYQVDYKADNGVIHGLGGMVVLPDEAKL</sequence>
<accession>A0A1I1M742</accession>
<dbReference type="GO" id="GO:0005615">
    <property type="term" value="C:extracellular space"/>
    <property type="evidence" value="ECO:0007669"/>
    <property type="project" value="TreeGrafter"/>
</dbReference>
<dbReference type="GO" id="GO:0007155">
    <property type="term" value="P:cell adhesion"/>
    <property type="evidence" value="ECO:0007669"/>
    <property type="project" value="TreeGrafter"/>
</dbReference>
<feature type="domain" description="FAS1" evidence="1">
    <location>
        <begin position="187"/>
        <end position="340"/>
    </location>
</feature>
<dbReference type="STRING" id="623281.SAMN05421747_1265"/>
<protein>
    <submittedName>
        <fullName evidence="2">Fasciclin domain-containing protein</fullName>
    </submittedName>
</protein>
<evidence type="ECO:0000259" key="1">
    <source>
        <dbReference type="PROSITE" id="PS50213"/>
    </source>
</evidence>
<dbReference type="PANTHER" id="PTHR10900">
    <property type="entry name" value="PERIOSTIN-RELATED"/>
    <property type="match status" value="1"/>
</dbReference>
<dbReference type="InterPro" id="IPR000782">
    <property type="entry name" value="FAS1_domain"/>
</dbReference>
<proteinExistence type="predicted"/>
<dbReference type="PROSITE" id="PS50213">
    <property type="entry name" value="FAS1"/>
    <property type="match status" value="2"/>
</dbReference>
<keyword evidence="3" id="KW-1185">Reference proteome</keyword>
<dbReference type="SUPFAM" id="SSF82153">
    <property type="entry name" value="FAS1 domain"/>
    <property type="match status" value="2"/>
</dbReference>
<organism evidence="2 3">
    <name type="scientific">Parapedobacter composti</name>
    <dbReference type="NCBI Taxonomy" id="623281"/>
    <lineage>
        <taxon>Bacteria</taxon>
        <taxon>Pseudomonadati</taxon>
        <taxon>Bacteroidota</taxon>
        <taxon>Sphingobacteriia</taxon>
        <taxon>Sphingobacteriales</taxon>
        <taxon>Sphingobacteriaceae</taxon>
        <taxon>Parapedobacter</taxon>
    </lineage>
</organism>
<reference evidence="2 3" key="1">
    <citation type="submission" date="2016-10" db="EMBL/GenBank/DDBJ databases">
        <authorList>
            <person name="de Groot N.N."/>
        </authorList>
    </citation>
    <scope>NUCLEOTIDE SEQUENCE [LARGE SCALE GENOMIC DNA]</scope>
    <source>
        <strain evidence="2 3">DSM 22900</strain>
    </source>
</reference>
<dbReference type="PANTHER" id="PTHR10900:SF124">
    <property type="entry name" value="FI05614P"/>
    <property type="match status" value="1"/>
</dbReference>
<dbReference type="GO" id="GO:0050839">
    <property type="term" value="F:cell adhesion molecule binding"/>
    <property type="evidence" value="ECO:0007669"/>
    <property type="project" value="TreeGrafter"/>
</dbReference>
<dbReference type="GO" id="GO:0031012">
    <property type="term" value="C:extracellular matrix"/>
    <property type="evidence" value="ECO:0007669"/>
    <property type="project" value="TreeGrafter"/>
</dbReference>
<dbReference type="SMART" id="SM00554">
    <property type="entry name" value="FAS1"/>
    <property type="match status" value="1"/>
</dbReference>
<dbReference type="PROSITE" id="PS51257">
    <property type="entry name" value="PROKAR_LIPOPROTEIN"/>
    <property type="match status" value="1"/>
</dbReference>
<evidence type="ECO:0000313" key="2">
    <source>
        <dbReference type="EMBL" id="SFC78393.1"/>
    </source>
</evidence>
<name>A0A1I1M742_9SPHI</name>
<dbReference type="Gene3D" id="2.30.180.10">
    <property type="entry name" value="FAS1 domain"/>
    <property type="match status" value="2"/>
</dbReference>
<evidence type="ECO:0000313" key="3">
    <source>
        <dbReference type="Proteomes" id="UP000199577"/>
    </source>
</evidence>
<dbReference type="Proteomes" id="UP000199577">
    <property type="component" value="Unassembled WGS sequence"/>
</dbReference>
<dbReference type="Pfam" id="PF02469">
    <property type="entry name" value="Fasciclin"/>
    <property type="match status" value="1"/>
</dbReference>